<dbReference type="Proteomes" id="UP000469952">
    <property type="component" value="Unassembled WGS sequence"/>
</dbReference>
<gene>
    <name evidence="7" type="ORF">GFV13_09435</name>
</gene>
<protein>
    <submittedName>
        <fullName evidence="7">Oligosaccharide flippase family protein</fullName>
    </submittedName>
</protein>
<feature type="transmembrane region" description="Helical" evidence="6">
    <location>
        <begin position="269"/>
        <end position="294"/>
    </location>
</feature>
<evidence type="ECO:0000256" key="3">
    <source>
        <dbReference type="ARBA" id="ARBA00022692"/>
    </source>
</evidence>
<evidence type="ECO:0000256" key="1">
    <source>
        <dbReference type="ARBA" id="ARBA00004651"/>
    </source>
</evidence>
<evidence type="ECO:0000256" key="2">
    <source>
        <dbReference type="ARBA" id="ARBA00022475"/>
    </source>
</evidence>
<reference evidence="7 8" key="1">
    <citation type="submission" date="2019-10" db="EMBL/GenBank/DDBJ databases">
        <title>WGS of Leuconostoc mesenteroides.</title>
        <authorList>
            <person name="Melo Bolivar J."/>
            <person name="Marino-Ramirez L."/>
            <person name="Villamil Diaz L.M."/>
        </authorList>
    </citation>
    <scope>NUCLEOTIDE SEQUENCE [LARGE SCALE GENOMIC DNA]</scope>
    <source>
        <strain evidence="7 8">M11</strain>
    </source>
</reference>
<feature type="transmembrane region" description="Helical" evidence="6">
    <location>
        <begin position="53"/>
        <end position="77"/>
    </location>
</feature>
<dbReference type="PANTHER" id="PTHR30250:SF26">
    <property type="entry name" value="PSMA PROTEIN"/>
    <property type="match status" value="1"/>
</dbReference>
<name>A0A843Z2A1_LEUME</name>
<dbReference type="GO" id="GO:0005886">
    <property type="term" value="C:plasma membrane"/>
    <property type="evidence" value="ECO:0007669"/>
    <property type="project" value="UniProtKB-SubCell"/>
</dbReference>
<accession>A0A843Z2A1</accession>
<evidence type="ECO:0000256" key="4">
    <source>
        <dbReference type="ARBA" id="ARBA00022989"/>
    </source>
</evidence>
<feature type="transmembrane region" description="Helical" evidence="6">
    <location>
        <begin position="315"/>
        <end position="338"/>
    </location>
</feature>
<evidence type="ECO:0000313" key="8">
    <source>
        <dbReference type="Proteomes" id="UP000469952"/>
    </source>
</evidence>
<feature type="transmembrane region" description="Helical" evidence="6">
    <location>
        <begin position="381"/>
        <end position="401"/>
    </location>
</feature>
<feature type="transmembrane region" description="Helical" evidence="6">
    <location>
        <begin position="438"/>
        <end position="459"/>
    </location>
</feature>
<keyword evidence="4 6" id="KW-1133">Transmembrane helix</keyword>
<feature type="transmembrane region" description="Helical" evidence="6">
    <location>
        <begin position="188"/>
        <end position="211"/>
    </location>
</feature>
<proteinExistence type="predicted"/>
<keyword evidence="2" id="KW-1003">Cell membrane</keyword>
<dbReference type="EMBL" id="WIPA01000020">
    <property type="protein sequence ID" value="MQR27460.1"/>
    <property type="molecule type" value="Genomic_DNA"/>
</dbReference>
<evidence type="ECO:0000256" key="5">
    <source>
        <dbReference type="ARBA" id="ARBA00023136"/>
    </source>
</evidence>
<feature type="transmembrane region" description="Helical" evidence="6">
    <location>
        <begin position="161"/>
        <end position="182"/>
    </location>
</feature>
<organism evidence="7 8">
    <name type="scientific">Leuconostoc mesenteroides</name>
    <dbReference type="NCBI Taxonomy" id="1245"/>
    <lineage>
        <taxon>Bacteria</taxon>
        <taxon>Bacillati</taxon>
        <taxon>Bacillota</taxon>
        <taxon>Bacilli</taxon>
        <taxon>Lactobacillales</taxon>
        <taxon>Lactobacillaceae</taxon>
        <taxon>Leuconostoc</taxon>
    </lineage>
</organism>
<dbReference type="InterPro" id="IPR050833">
    <property type="entry name" value="Poly_Biosynth_Transport"/>
</dbReference>
<feature type="transmembrane region" description="Helical" evidence="6">
    <location>
        <begin position="132"/>
        <end position="149"/>
    </location>
</feature>
<evidence type="ECO:0000256" key="6">
    <source>
        <dbReference type="SAM" id="Phobius"/>
    </source>
</evidence>
<comment type="subcellular location">
    <subcellularLocation>
        <location evidence="1">Cell membrane</location>
        <topology evidence="1">Multi-pass membrane protein</topology>
    </subcellularLocation>
</comment>
<dbReference type="PANTHER" id="PTHR30250">
    <property type="entry name" value="PST FAMILY PREDICTED COLANIC ACID TRANSPORTER"/>
    <property type="match status" value="1"/>
</dbReference>
<keyword evidence="3 6" id="KW-0812">Transmembrane</keyword>
<dbReference type="AlphaFoldDB" id="A0A843Z2A1"/>
<feature type="transmembrane region" description="Helical" evidence="6">
    <location>
        <begin position="98"/>
        <end position="120"/>
    </location>
</feature>
<dbReference type="Pfam" id="PF01943">
    <property type="entry name" value="Polysacc_synt"/>
    <property type="match status" value="1"/>
</dbReference>
<feature type="transmembrane region" description="Helical" evidence="6">
    <location>
        <begin position="350"/>
        <end position="369"/>
    </location>
</feature>
<sequence length="515" mass="58806">MHCKKGNDLNIKKLQRTIFSGLGLQVLKIFVNMFLRVIFIRELGTQILGINSLFTNVITLISITELGMGGAITAYLYKPLAEQKYDEVSILMEIYKRVYRVISLSILLIGGIVAIFIPHFVTGYNGNLNLRLLFLLFVLNSSMSYLTAYRNAIITADRRGYIANLVYNITFVIQSILQYLALVTLQNYVVYLVISIFATLLQNSILNRIAVRDYNQIFVRKLKPSKKDYQSILDYVKPMMLYMLSGVVNNGTDNIIISKFLGVSVVGMYANYVIVVSALQSILQTVFSSMTAFVGREFYVDKNEGERIFRMINFIALWVTFLIAGGLLLFFNSFISWWVGRSMVLSSATVWVIVGNFILIGISQPLIVFREATGSFVHNQFKPVWSTVINIATSLVLVRFFGISGVLFGTIVARITTYFWNDPMVLYQKYFYKPVKQYFMAVIAMFGSFTGYVSIWHFAISPWIPNGRMSLLQLLVFGILYLVTFNIYSFVIFGRTVEVRKIKSLLNKEYQKDCD</sequence>
<feature type="transmembrane region" description="Helical" evidence="6">
    <location>
        <begin position="21"/>
        <end position="41"/>
    </location>
</feature>
<feature type="transmembrane region" description="Helical" evidence="6">
    <location>
        <begin position="471"/>
        <end position="493"/>
    </location>
</feature>
<dbReference type="InterPro" id="IPR002797">
    <property type="entry name" value="Polysacc_synth"/>
</dbReference>
<comment type="caution">
    <text evidence="7">The sequence shown here is derived from an EMBL/GenBank/DDBJ whole genome shotgun (WGS) entry which is preliminary data.</text>
</comment>
<keyword evidence="5 6" id="KW-0472">Membrane</keyword>
<evidence type="ECO:0000313" key="7">
    <source>
        <dbReference type="EMBL" id="MQR27460.1"/>
    </source>
</evidence>